<dbReference type="SUPFAM" id="SSF101790">
    <property type="entry name" value="Aminomethyltransferase beta-barrel domain"/>
    <property type="match status" value="1"/>
</dbReference>
<reference evidence="1" key="1">
    <citation type="submission" date="2018-06" db="EMBL/GenBank/DDBJ databases">
        <authorList>
            <person name="Zhirakovskaya E."/>
        </authorList>
    </citation>
    <scope>NUCLEOTIDE SEQUENCE</scope>
</reference>
<dbReference type="SUPFAM" id="SSF103025">
    <property type="entry name" value="Folate-binding domain"/>
    <property type="match status" value="1"/>
</dbReference>
<accession>A0A3B0ZBS6</accession>
<sequence length="353" mass="39136">MNKEWKQYLQNNGAILTHDGSSVEHFGQPEKEQSAIDNGNIITPITGMTYIQASGIDAKTFLQGQFTNDIALIDTKSSQLSGYCNPKGRLLALFRITQHDDGYRLHLPAALLEKIVPRLKMFVMRARVTLEPAATETVRIGVSGKSAAEKLSAHVSSLPDDINGVTDENGITIIKHPGINPRFELIGEREQIQPLWQLLSQDLSPTGSGAWQRLNINAAQPSVVIETVEMFIPQMLNLHVIDGVSFKKGCYPGQEVVARLHYRGKLKRHMQIAQFNSDQLPLPGMPLYPLEGGEEAQSVGNIVQAEHLSNHQYRALCVISNEFAINKVACLQRDAKAILKLHDLPYDFPADTE</sequence>
<dbReference type="Gene3D" id="3.30.70.1400">
    <property type="entry name" value="Aminomethyltransferase beta-barrel domains"/>
    <property type="match status" value="1"/>
</dbReference>
<dbReference type="NCBIfam" id="TIGR03317">
    <property type="entry name" value="ygfZ_signature"/>
    <property type="match status" value="1"/>
</dbReference>
<dbReference type="PANTHER" id="PTHR22602:SF0">
    <property type="entry name" value="TRANSFERASE CAF17, MITOCHONDRIAL-RELATED"/>
    <property type="match status" value="1"/>
</dbReference>
<evidence type="ECO:0000313" key="1">
    <source>
        <dbReference type="EMBL" id="VAW89011.1"/>
    </source>
</evidence>
<dbReference type="InterPro" id="IPR045179">
    <property type="entry name" value="YgfZ/GcvT"/>
</dbReference>
<name>A0A3B0ZBS6_9ZZZZ</name>
<dbReference type="GO" id="GO:0016226">
    <property type="term" value="P:iron-sulfur cluster assembly"/>
    <property type="evidence" value="ECO:0007669"/>
    <property type="project" value="TreeGrafter"/>
</dbReference>
<dbReference type="InterPro" id="IPR029043">
    <property type="entry name" value="GcvT/YgfZ_C"/>
</dbReference>
<protein>
    <submittedName>
        <fullName evidence="1">tRNA-modifying protein YgfZ</fullName>
    </submittedName>
</protein>
<proteinExistence type="predicted"/>
<dbReference type="Gene3D" id="3.30.70.1630">
    <property type="match status" value="1"/>
</dbReference>
<dbReference type="InterPro" id="IPR017703">
    <property type="entry name" value="YgfZ/GCV_T_CS"/>
</dbReference>
<dbReference type="Gene3D" id="2.40.30.160">
    <property type="match status" value="1"/>
</dbReference>
<dbReference type="PANTHER" id="PTHR22602">
    <property type="entry name" value="TRANSFERASE CAF17, MITOCHONDRIAL-RELATED"/>
    <property type="match status" value="1"/>
</dbReference>
<dbReference type="EMBL" id="UOFQ01000116">
    <property type="protein sequence ID" value="VAW89011.1"/>
    <property type="molecule type" value="Genomic_DNA"/>
</dbReference>
<dbReference type="AlphaFoldDB" id="A0A3B0ZBS6"/>
<organism evidence="1">
    <name type="scientific">hydrothermal vent metagenome</name>
    <dbReference type="NCBI Taxonomy" id="652676"/>
    <lineage>
        <taxon>unclassified sequences</taxon>
        <taxon>metagenomes</taxon>
        <taxon>ecological metagenomes</taxon>
    </lineage>
</organism>
<gene>
    <name evidence="1" type="ORF">MNBD_GAMMA17-1043</name>
</gene>